<dbReference type="GO" id="GO:0022857">
    <property type="term" value="F:transmembrane transporter activity"/>
    <property type="evidence" value="ECO:0007669"/>
    <property type="project" value="TreeGrafter"/>
</dbReference>
<name>A0A9D1PAS5_9FIRM</name>
<evidence type="ECO:0000256" key="2">
    <source>
        <dbReference type="ARBA" id="ARBA00022475"/>
    </source>
</evidence>
<evidence type="ECO:0000256" key="3">
    <source>
        <dbReference type="ARBA" id="ARBA00022692"/>
    </source>
</evidence>
<dbReference type="AlphaFoldDB" id="A0A9D1PAS5"/>
<feature type="domain" description="ABC3 transporter permease C-terminal" evidence="9">
    <location>
        <begin position="261"/>
        <end position="386"/>
    </location>
</feature>
<keyword evidence="3 8" id="KW-0812">Transmembrane</keyword>
<feature type="transmembrane region" description="Helical" evidence="8">
    <location>
        <begin position="455"/>
        <end position="475"/>
    </location>
</feature>
<organism evidence="10 11">
    <name type="scientific">Candidatus Blautia stercorigallinarum</name>
    <dbReference type="NCBI Taxonomy" id="2838501"/>
    <lineage>
        <taxon>Bacteria</taxon>
        <taxon>Bacillati</taxon>
        <taxon>Bacillota</taxon>
        <taxon>Clostridia</taxon>
        <taxon>Lachnospirales</taxon>
        <taxon>Lachnospiraceae</taxon>
        <taxon>Blautia</taxon>
    </lineage>
</organism>
<evidence type="ECO:0000256" key="6">
    <source>
        <dbReference type="ARBA" id="ARBA00038076"/>
    </source>
</evidence>
<evidence type="ECO:0000313" key="10">
    <source>
        <dbReference type="EMBL" id="HIV37804.1"/>
    </source>
</evidence>
<keyword evidence="5 8" id="KW-0472">Membrane</keyword>
<feature type="transmembrane region" description="Helical" evidence="8">
    <location>
        <begin position="838"/>
        <end position="857"/>
    </location>
</feature>
<comment type="subcellular location">
    <subcellularLocation>
        <location evidence="1">Cell membrane</location>
        <topology evidence="1">Multi-pass membrane protein</topology>
    </subcellularLocation>
</comment>
<dbReference type="Pfam" id="PF02687">
    <property type="entry name" value="FtsX"/>
    <property type="match status" value="2"/>
</dbReference>
<comment type="caution">
    <text evidence="10">The sequence shown here is derived from an EMBL/GenBank/DDBJ whole genome shotgun (WGS) entry which is preliminary data.</text>
</comment>
<keyword evidence="4 8" id="KW-1133">Transmembrane helix</keyword>
<evidence type="ECO:0000256" key="1">
    <source>
        <dbReference type="ARBA" id="ARBA00004651"/>
    </source>
</evidence>
<evidence type="ECO:0000256" key="5">
    <source>
        <dbReference type="ARBA" id="ARBA00023136"/>
    </source>
</evidence>
<evidence type="ECO:0000256" key="8">
    <source>
        <dbReference type="SAM" id="Phobius"/>
    </source>
</evidence>
<feature type="transmembrane region" description="Helical" evidence="8">
    <location>
        <begin position="26"/>
        <end position="47"/>
    </location>
</feature>
<dbReference type="PANTHER" id="PTHR30572:SF4">
    <property type="entry name" value="ABC TRANSPORTER PERMEASE YTRF"/>
    <property type="match status" value="1"/>
</dbReference>
<feature type="transmembrane region" description="Helical" evidence="8">
    <location>
        <begin position="746"/>
        <end position="766"/>
    </location>
</feature>
<feature type="compositionally biased region" description="Basic and acidic residues" evidence="7">
    <location>
        <begin position="418"/>
        <end position="434"/>
    </location>
</feature>
<evidence type="ECO:0000313" key="11">
    <source>
        <dbReference type="Proteomes" id="UP000886814"/>
    </source>
</evidence>
<evidence type="ECO:0000256" key="4">
    <source>
        <dbReference type="ARBA" id="ARBA00022989"/>
    </source>
</evidence>
<feature type="transmembrane region" description="Helical" evidence="8">
    <location>
        <begin position="259"/>
        <end position="282"/>
    </location>
</feature>
<feature type="transmembrane region" description="Helical" evidence="8">
    <location>
        <begin position="313"/>
        <end position="337"/>
    </location>
</feature>
<dbReference type="InterPro" id="IPR003838">
    <property type="entry name" value="ABC3_permease_C"/>
</dbReference>
<dbReference type="InterPro" id="IPR050250">
    <property type="entry name" value="Macrolide_Exporter_MacB"/>
</dbReference>
<protein>
    <submittedName>
        <fullName evidence="10">ABC transporter permease</fullName>
    </submittedName>
</protein>
<proteinExistence type="inferred from homology"/>
<feature type="transmembrane region" description="Helical" evidence="8">
    <location>
        <begin position="357"/>
        <end position="378"/>
    </location>
</feature>
<dbReference type="EMBL" id="DXIQ01000011">
    <property type="protein sequence ID" value="HIV37804.1"/>
    <property type="molecule type" value="Genomic_DNA"/>
</dbReference>
<keyword evidence="2" id="KW-1003">Cell membrane</keyword>
<evidence type="ECO:0000259" key="9">
    <source>
        <dbReference type="Pfam" id="PF02687"/>
    </source>
</evidence>
<reference evidence="10" key="2">
    <citation type="submission" date="2021-04" db="EMBL/GenBank/DDBJ databases">
        <authorList>
            <person name="Gilroy R."/>
        </authorList>
    </citation>
    <scope>NUCLEOTIDE SEQUENCE</scope>
    <source>
        <strain evidence="10">CHK195-9823</strain>
    </source>
</reference>
<feature type="compositionally biased region" description="Basic residues" evidence="7">
    <location>
        <begin position="400"/>
        <end position="417"/>
    </location>
</feature>
<accession>A0A9D1PAS5</accession>
<dbReference type="GO" id="GO:0005886">
    <property type="term" value="C:plasma membrane"/>
    <property type="evidence" value="ECO:0007669"/>
    <property type="project" value="UniProtKB-SubCell"/>
</dbReference>
<dbReference type="PANTHER" id="PTHR30572">
    <property type="entry name" value="MEMBRANE COMPONENT OF TRANSPORTER-RELATED"/>
    <property type="match status" value="1"/>
</dbReference>
<gene>
    <name evidence="10" type="ORF">H9747_02200</name>
</gene>
<sequence>MRNNNQEITALLARESYNSNKSRNRILTAAVALTVMMLFGVFSLAVGKLETDILLYMRNSGTAASTTLERGNKEQQEEIEALPYIKAVGSSVYIGNTEEYSCEVLDETGWEKMTAPAYSDIHGEYPQKTEEIMLPVRALEEIGIHEPELGMEIPASITLPDGEKLEKTFILSGYYTDYRDPAIYRPAGYFSQEFLQRLPIDIAENTTLLIQQKDNIDDEAIEDMLYQDVEMRDDSQQFFGGISVYRQSVYDLAGGFDTAVLMAGLILFGAAMLLYNVMYISLSRDIRQYGLLKTMGTTKKQLRSIVLRQTGRLLAGGCVLGGAAGILITVTVIPRLLSRMYLQGRGEASAMIAFRPWILALAVVFGGLVTLLSSLWAMNRVVKMSPVEAVKYTGQNVKNGGKKRSRGKRSHRGKKGGARQDRKGFQPGQREKSWGDSGGIPSMAWRNLFRLKKRFVITLLSLSLGILISLGTVVLSTGTDRTNKINQSRPDFKIDCYMNANIVEEYPADQVFFSPKLRDEIISLKGVVDNDTAWGGYGKVDLREEALQVYTADMEDRNGDYGVVIQVVSDQWLQDLEKLKEEKGLYVDPESVRQGEGMILFHAHLLSRIQEEKGKEDMGKEFQITDMAGEHSTVMKFAGYLDSYEKGLERMATTWNGGDILYFLISEEGFQKLGLTEQVFRVDLEVEEEQESLLKAELTGIVSQYNRERGNVAQGSELMMSSDMLTLEAKSDELAAERDYITSSRIVMGALCALLFMMGIANYFNVTMTSLAMRRRELAVLESLGLTRRQLRKMLLLEGIFTALLVTLGVLTVGSFLLWAEGILIKQRLAYFVFQYPALPLVLCLILLFFLCGALPLSMYRKTEKQPVVERLKVME</sequence>
<dbReference type="Proteomes" id="UP000886814">
    <property type="component" value="Unassembled WGS sequence"/>
</dbReference>
<feature type="domain" description="ABC3 transporter permease C-terminal" evidence="9">
    <location>
        <begin position="753"/>
        <end position="864"/>
    </location>
</feature>
<feature type="region of interest" description="Disordered" evidence="7">
    <location>
        <begin position="393"/>
        <end position="437"/>
    </location>
</feature>
<evidence type="ECO:0000256" key="7">
    <source>
        <dbReference type="SAM" id="MobiDB-lite"/>
    </source>
</evidence>
<reference evidence="10" key="1">
    <citation type="journal article" date="2021" name="PeerJ">
        <title>Extensive microbial diversity within the chicken gut microbiome revealed by metagenomics and culture.</title>
        <authorList>
            <person name="Gilroy R."/>
            <person name="Ravi A."/>
            <person name="Getino M."/>
            <person name="Pursley I."/>
            <person name="Horton D.L."/>
            <person name="Alikhan N.F."/>
            <person name="Baker D."/>
            <person name="Gharbi K."/>
            <person name="Hall N."/>
            <person name="Watson M."/>
            <person name="Adriaenssens E.M."/>
            <person name="Foster-Nyarko E."/>
            <person name="Jarju S."/>
            <person name="Secka A."/>
            <person name="Antonio M."/>
            <person name="Oren A."/>
            <person name="Chaudhuri R.R."/>
            <person name="La Ragione R."/>
            <person name="Hildebrand F."/>
            <person name="Pallen M.J."/>
        </authorList>
    </citation>
    <scope>NUCLEOTIDE SEQUENCE</scope>
    <source>
        <strain evidence="10">CHK195-9823</strain>
    </source>
</reference>
<comment type="similarity">
    <text evidence="6">Belongs to the ABC-4 integral membrane protein family.</text>
</comment>
<feature type="transmembrane region" description="Helical" evidence="8">
    <location>
        <begin position="795"/>
        <end position="818"/>
    </location>
</feature>